<sequence>MKTEILKLNGIFNMSFGKTFFTGEAENINKFIDGKSKWDIFIDDIYFDTIEFENENLPLNKYEIKTKNRSFSYNGFFEKELLDFKNKNIILRLKEN</sequence>
<evidence type="ECO:0000313" key="2">
    <source>
        <dbReference type="Proteomes" id="UP000198869"/>
    </source>
</evidence>
<gene>
    <name evidence="1" type="ORF">SAMN05421846_105146</name>
</gene>
<reference evidence="2" key="1">
    <citation type="submission" date="2016-10" db="EMBL/GenBank/DDBJ databases">
        <authorList>
            <person name="Varghese N."/>
            <person name="Submissions S."/>
        </authorList>
    </citation>
    <scope>NUCLEOTIDE SEQUENCE [LARGE SCALE GENOMIC DNA]</scope>
    <source>
        <strain evidence="2">DSM 17071</strain>
    </source>
</reference>
<organism evidence="1 2">
    <name type="scientific">Chryseobacterium taeanense</name>
    <dbReference type="NCBI Taxonomy" id="311334"/>
    <lineage>
        <taxon>Bacteria</taxon>
        <taxon>Pseudomonadati</taxon>
        <taxon>Bacteroidota</taxon>
        <taxon>Flavobacteriia</taxon>
        <taxon>Flavobacteriales</taxon>
        <taxon>Weeksellaceae</taxon>
        <taxon>Chryseobacterium group</taxon>
        <taxon>Chryseobacterium</taxon>
    </lineage>
</organism>
<proteinExistence type="predicted"/>
<protein>
    <submittedName>
        <fullName evidence="1">Uncharacterized protein</fullName>
    </submittedName>
</protein>
<name>A0A1G8IXN3_9FLAO</name>
<dbReference type="STRING" id="311334.SAMN05421846_105146"/>
<dbReference type="RefSeq" id="WP_089857464.1">
    <property type="nucleotide sequence ID" value="NZ_FNDW01000005.1"/>
</dbReference>
<keyword evidence="2" id="KW-1185">Reference proteome</keyword>
<dbReference type="EMBL" id="FNDW01000005">
    <property type="protein sequence ID" value="SDI23788.1"/>
    <property type="molecule type" value="Genomic_DNA"/>
</dbReference>
<dbReference type="OrthoDB" id="1263215at2"/>
<dbReference type="Proteomes" id="UP000198869">
    <property type="component" value="Unassembled WGS sequence"/>
</dbReference>
<accession>A0A1G8IXN3</accession>
<evidence type="ECO:0000313" key="1">
    <source>
        <dbReference type="EMBL" id="SDI23788.1"/>
    </source>
</evidence>
<dbReference type="AlphaFoldDB" id="A0A1G8IXN3"/>